<protein>
    <submittedName>
        <fullName evidence="7">GTP-binding protein 6</fullName>
    </submittedName>
</protein>
<evidence type="ECO:0000256" key="2">
    <source>
        <dbReference type="ARBA" id="ARBA00022741"/>
    </source>
</evidence>
<keyword evidence="1" id="KW-0479">Metal-binding</keyword>
<dbReference type="InterPro" id="IPR042108">
    <property type="entry name" value="GTPase_HflX_N_sf"/>
</dbReference>
<dbReference type="InterPro" id="IPR027417">
    <property type="entry name" value="P-loop_NTPase"/>
</dbReference>
<dbReference type="RefSeq" id="XP_015599505.1">
    <property type="nucleotide sequence ID" value="XM_015744019.2"/>
</dbReference>
<dbReference type="FunFam" id="3.40.50.300:FF:000886">
    <property type="entry name" value="Putative GTP-binding protein 6"/>
    <property type="match status" value="1"/>
</dbReference>
<evidence type="ECO:0000256" key="3">
    <source>
        <dbReference type="ARBA" id="ARBA00022842"/>
    </source>
</evidence>
<evidence type="ECO:0000256" key="4">
    <source>
        <dbReference type="ARBA" id="ARBA00023134"/>
    </source>
</evidence>
<sequence length="478" mass="54237">MQFVRKLACLITKRTSNYCKLRITCRSNTYIPQIIISRFRHELPDLEDDEQENEMYDTMSAQYLGKAIAGHRVFVVQPYIKWGRDKKRNTTPELQLAEAEALIRTLPNWSVVERSFAPLLSLQKKRLLGSGSLETLKTKVRSNNYVTAVFISTNVLKQVQLIELQNALGVPVYDRYGIVIQIFRAHAKSREAKLQVALAEIPYFWSKINTIADQRGGQINLIESRRKLLQAREVKLKTALKKLKGHRELLRSSRQKSSIPSVAVVGYTNAGKTSLIKALTGDDSLEPKNYLFATLDTTAHEGILPCRLKVLYMDTIGFIQDVPEALIEPFVATLEDAMIADVIVHVHDVSHPDSRAQFDHVHRTIKNLIDDERPIIDVANKCDLAKPDGIPNEVLPVSAVNFTGIDLLRLRIQKKLLAATGRLSIRIRVESGSRAAAWLYKETAVTNAEPDPKNLQYLYLDVIATETQLYKFRHFLKQ</sequence>
<dbReference type="GO" id="GO:0043022">
    <property type="term" value="F:ribosome binding"/>
    <property type="evidence" value="ECO:0007669"/>
    <property type="project" value="TreeGrafter"/>
</dbReference>
<dbReference type="InterPro" id="IPR030394">
    <property type="entry name" value="G_HFLX_dom"/>
</dbReference>
<feature type="domain" description="Hflx-type G" evidence="5">
    <location>
        <begin position="260"/>
        <end position="420"/>
    </location>
</feature>
<evidence type="ECO:0000313" key="7">
    <source>
        <dbReference type="RefSeq" id="XP_015599505.1"/>
    </source>
</evidence>
<proteinExistence type="predicted"/>
<dbReference type="GO" id="GO:0005525">
    <property type="term" value="F:GTP binding"/>
    <property type="evidence" value="ECO:0007669"/>
    <property type="project" value="UniProtKB-KW"/>
</dbReference>
<evidence type="ECO:0000256" key="1">
    <source>
        <dbReference type="ARBA" id="ARBA00022723"/>
    </source>
</evidence>
<reference evidence="7" key="1">
    <citation type="submission" date="2025-08" db="UniProtKB">
        <authorList>
            <consortium name="RefSeq"/>
        </authorList>
    </citation>
    <scope>IDENTIFICATION</scope>
</reference>
<dbReference type="InterPro" id="IPR006073">
    <property type="entry name" value="GTP-bd"/>
</dbReference>
<dbReference type="Pfam" id="PF13167">
    <property type="entry name" value="GTP-bdg_N"/>
    <property type="match status" value="1"/>
</dbReference>
<dbReference type="CDD" id="cd01878">
    <property type="entry name" value="HflX"/>
    <property type="match status" value="1"/>
</dbReference>
<dbReference type="Gene3D" id="3.40.50.11060">
    <property type="entry name" value="GTPase HflX, N-terminal domain"/>
    <property type="match status" value="1"/>
</dbReference>
<dbReference type="NCBIfam" id="TIGR03156">
    <property type="entry name" value="GTP_HflX"/>
    <property type="match status" value="1"/>
</dbReference>
<accession>A0AAJ7C1B9</accession>
<gene>
    <name evidence="7" type="primary">LOC107269780</name>
</gene>
<dbReference type="PANTHER" id="PTHR10229">
    <property type="entry name" value="GTP-BINDING PROTEIN HFLX"/>
    <property type="match status" value="1"/>
</dbReference>
<organism evidence="6 7">
    <name type="scientific">Cephus cinctus</name>
    <name type="common">Wheat stem sawfly</name>
    <dbReference type="NCBI Taxonomy" id="211228"/>
    <lineage>
        <taxon>Eukaryota</taxon>
        <taxon>Metazoa</taxon>
        <taxon>Ecdysozoa</taxon>
        <taxon>Arthropoda</taxon>
        <taxon>Hexapoda</taxon>
        <taxon>Insecta</taxon>
        <taxon>Pterygota</taxon>
        <taxon>Neoptera</taxon>
        <taxon>Endopterygota</taxon>
        <taxon>Hymenoptera</taxon>
        <taxon>Cephoidea</taxon>
        <taxon>Cephidae</taxon>
        <taxon>Cephus</taxon>
    </lineage>
</organism>
<dbReference type="GO" id="GO:0005737">
    <property type="term" value="C:cytoplasm"/>
    <property type="evidence" value="ECO:0007669"/>
    <property type="project" value="TreeGrafter"/>
</dbReference>
<keyword evidence="2" id="KW-0547">Nucleotide-binding</keyword>
<dbReference type="GO" id="GO:0046872">
    <property type="term" value="F:metal ion binding"/>
    <property type="evidence" value="ECO:0007669"/>
    <property type="project" value="UniProtKB-KW"/>
</dbReference>
<dbReference type="GeneID" id="107269780"/>
<dbReference type="InterPro" id="IPR032305">
    <property type="entry name" value="GTP-bd_M"/>
</dbReference>
<dbReference type="AlphaFoldDB" id="A0AAJ7C1B9"/>
<dbReference type="InterPro" id="IPR016496">
    <property type="entry name" value="GTPase_HflX"/>
</dbReference>
<dbReference type="SUPFAM" id="SSF52540">
    <property type="entry name" value="P-loop containing nucleoside triphosphate hydrolases"/>
    <property type="match status" value="1"/>
</dbReference>
<keyword evidence="6" id="KW-1185">Reference proteome</keyword>
<dbReference type="Proteomes" id="UP000694920">
    <property type="component" value="Unplaced"/>
</dbReference>
<dbReference type="PROSITE" id="PS51705">
    <property type="entry name" value="G_HFLX"/>
    <property type="match status" value="1"/>
</dbReference>
<evidence type="ECO:0000259" key="5">
    <source>
        <dbReference type="PROSITE" id="PS51705"/>
    </source>
</evidence>
<dbReference type="PANTHER" id="PTHR10229:SF0">
    <property type="entry name" value="GTP-BINDING PROTEIN 6-RELATED"/>
    <property type="match status" value="1"/>
</dbReference>
<dbReference type="Gene3D" id="3.40.50.300">
    <property type="entry name" value="P-loop containing nucleotide triphosphate hydrolases"/>
    <property type="match status" value="1"/>
</dbReference>
<name>A0AAJ7C1B9_CEPCN</name>
<dbReference type="InterPro" id="IPR025121">
    <property type="entry name" value="GTPase_HflX_N"/>
</dbReference>
<keyword evidence="4" id="KW-0342">GTP-binding</keyword>
<keyword evidence="3" id="KW-0460">Magnesium</keyword>
<dbReference type="Pfam" id="PF16360">
    <property type="entry name" value="GTP-bdg_M"/>
    <property type="match status" value="1"/>
</dbReference>
<evidence type="ECO:0000313" key="6">
    <source>
        <dbReference type="Proteomes" id="UP000694920"/>
    </source>
</evidence>
<dbReference type="KEGG" id="ccin:107269780"/>
<dbReference type="Pfam" id="PF01926">
    <property type="entry name" value="MMR_HSR1"/>
    <property type="match status" value="1"/>
</dbReference>